<feature type="compositionally biased region" description="Basic residues" evidence="5">
    <location>
        <begin position="229"/>
        <end position="239"/>
    </location>
</feature>
<evidence type="ECO:0000313" key="7">
    <source>
        <dbReference type="Proteomes" id="UP000504606"/>
    </source>
</evidence>
<dbReference type="InterPro" id="IPR013083">
    <property type="entry name" value="Znf_RING/FYVE/PHD"/>
</dbReference>
<organism evidence="7 8">
    <name type="scientific">Frankliniella occidentalis</name>
    <name type="common">Western flower thrips</name>
    <name type="synonym">Euthrips occidentalis</name>
    <dbReference type="NCBI Taxonomy" id="133901"/>
    <lineage>
        <taxon>Eukaryota</taxon>
        <taxon>Metazoa</taxon>
        <taxon>Ecdysozoa</taxon>
        <taxon>Arthropoda</taxon>
        <taxon>Hexapoda</taxon>
        <taxon>Insecta</taxon>
        <taxon>Pterygota</taxon>
        <taxon>Neoptera</taxon>
        <taxon>Paraneoptera</taxon>
        <taxon>Thysanoptera</taxon>
        <taxon>Terebrantia</taxon>
        <taxon>Thripoidea</taxon>
        <taxon>Thripidae</taxon>
        <taxon>Frankliniella</taxon>
    </lineage>
</organism>
<keyword evidence="7" id="KW-1185">Reference proteome</keyword>
<evidence type="ECO:0000256" key="3">
    <source>
        <dbReference type="ARBA" id="ARBA00022833"/>
    </source>
</evidence>
<keyword evidence="4" id="KW-0175">Coiled coil</keyword>
<keyword evidence="2" id="KW-0863">Zinc-finger</keyword>
<keyword evidence="3" id="KW-0862">Zinc</keyword>
<evidence type="ECO:0000256" key="4">
    <source>
        <dbReference type="SAM" id="Coils"/>
    </source>
</evidence>
<dbReference type="OrthoDB" id="436852at2759"/>
<accession>A0A9C6U5G7</accession>
<dbReference type="Gene3D" id="3.30.40.10">
    <property type="entry name" value="Zinc/RING finger domain, C3HC4 (zinc finger)"/>
    <property type="match status" value="1"/>
</dbReference>
<keyword evidence="1" id="KW-0479">Metal-binding</keyword>
<dbReference type="GO" id="GO:0008270">
    <property type="term" value="F:zinc ion binding"/>
    <property type="evidence" value="ECO:0007669"/>
    <property type="project" value="UniProtKB-KW"/>
</dbReference>
<feature type="compositionally biased region" description="Basic and acidic residues" evidence="5">
    <location>
        <begin position="215"/>
        <end position="228"/>
    </location>
</feature>
<feature type="coiled-coil region" evidence="4">
    <location>
        <begin position="65"/>
        <end position="109"/>
    </location>
</feature>
<evidence type="ECO:0000256" key="2">
    <source>
        <dbReference type="ARBA" id="ARBA00022771"/>
    </source>
</evidence>
<sequence length="239" mass="28149">MINCDHCPMWYHGRCVGVKEGDWSNMNWICPSCCKAQAECQKQMKRCAELTEQNHNILKPIIGTVETSYTLLKQQENNFEALENKSREIEILKERCENQTAIINELKESCDKEIKNNEQWGKKYESEAAIKIEWKNKHKEQMAINEELQVKIKKWKEKYENQLRINKELQDKFNKRQVTVLSSAVKGEKNPTSTENTKKVTIVKRKHDMSQGNRSDPHNSDEDFDVKSQKKFKNQRLSL</sequence>
<dbReference type="Pfam" id="PF00628">
    <property type="entry name" value="PHD"/>
    <property type="match status" value="1"/>
</dbReference>
<evidence type="ECO:0000256" key="1">
    <source>
        <dbReference type="ARBA" id="ARBA00022723"/>
    </source>
</evidence>
<feature type="coiled-coil region" evidence="4">
    <location>
        <begin position="138"/>
        <end position="172"/>
    </location>
</feature>
<dbReference type="RefSeq" id="XP_052126625.1">
    <property type="nucleotide sequence ID" value="XM_052270665.1"/>
</dbReference>
<dbReference type="Proteomes" id="UP000504606">
    <property type="component" value="Unplaced"/>
</dbReference>
<dbReference type="InterPro" id="IPR011011">
    <property type="entry name" value="Znf_FYVE_PHD"/>
</dbReference>
<evidence type="ECO:0000256" key="5">
    <source>
        <dbReference type="SAM" id="MobiDB-lite"/>
    </source>
</evidence>
<dbReference type="InterPro" id="IPR019787">
    <property type="entry name" value="Znf_PHD-finger"/>
</dbReference>
<reference evidence="8" key="1">
    <citation type="submission" date="2025-08" db="UniProtKB">
        <authorList>
            <consortium name="RefSeq"/>
        </authorList>
    </citation>
    <scope>IDENTIFICATION</scope>
    <source>
        <tissue evidence="8">Whole organism</tissue>
    </source>
</reference>
<feature type="region of interest" description="Disordered" evidence="5">
    <location>
        <begin position="182"/>
        <end position="239"/>
    </location>
</feature>
<dbReference type="KEGG" id="foc:127750106"/>
<evidence type="ECO:0000259" key="6">
    <source>
        <dbReference type="Pfam" id="PF00628"/>
    </source>
</evidence>
<dbReference type="GeneID" id="127750106"/>
<gene>
    <name evidence="8" type="primary">LOC127750106</name>
</gene>
<dbReference type="SUPFAM" id="SSF57903">
    <property type="entry name" value="FYVE/PHD zinc finger"/>
    <property type="match status" value="1"/>
</dbReference>
<name>A0A9C6U5G7_FRAOC</name>
<feature type="domain" description="PHD-type" evidence="6">
    <location>
        <begin position="1"/>
        <end position="33"/>
    </location>
</feature>
<protein>
    <submittedName>
        <fullName evidence="8">Uncharacterized protein LOC127750106</fullName>
    </submittedName>
</protein>
<evidence type="ECO:0000313" key="8">
    <source>
        <dbReference type="RefSeq" id="XP_052126625.1"/>
    </source>
</evidence>
<proteinExistence type="predicted"/>
<dbReference type="AlphaFoldDB" id="A0A9C6U5G7"/>